<feature type="domain" description="Gcp-like" evidence="1">
    <location>
        <begin position="49"/>
        <end position="150"/>
    </location>
</feature>
<dbReference type="RefSeq" id="WP_133595938.1">
    <property type="nucleotide sequence ID" value="NZ_SNYL01000003.1"/>
</dbReference>
<dbReference type="GO" id="GO:0002949">
    <property type="term" value="P:tRNA threonylcarbamoyladenosine modification"/>
    <property type="evidence" value="ECO:0007669"/>
    <property type="project" value="InterPro"/>
</dbReference>
<evidence type="ECO:0000313" key="3">
    <source>
        <dbReference type="Proteomes" id="UP000295510"/>
    </source>
</evidence>
<dbReference type="InterPro" id="IPR022496">
    <property type="entry name" value="T6A_TsaB"/>
</dbReference>
<comment type="caution">
    <text evidence="2">The sequence shown here is derived from an EMBL/GenBank/DDBJ whole genome shotgun (WGS) entry which is preliminary data.</text>
</comment>
<dbReference type="SUPFAM" id="SSF53067">
    <property type="entry name" value="Actin-like ATPase domain"/>
    <property type="match status" value="2"/>
</dbReference>
<keyword evidence="3" id="KW-1185">Reference proteome</keyword>
<dbReference type="EMBL" id="SNYL01000003">
    <property type="protein sequence ID" value="TDQ44337.1"/>
    <property type="molecule type" value="Genomic_DNA"/>
</dbReference>
<dbReference type="GO" id="GO:0005829">
    <property type="term" value="C:cytosol"/>
    <property type="evidence" value="ECO:0007669"/>
    <property type="project" value="TreeGrafter"/>
</dbReference>
<evidence type="ECO:0000313" key="2">
    <source>
        <dbReference type="EMBL" id="TDQ44337.1"/>
    </source>
</evidence>
<dbReference type="OrthoDB" id="9796919at2"/>
<dbReference type="PANTHER" id="PTHR11735">
    <property type="entry name" value="TRNA N6-ADENOSINE THREONYLCARBAMOYLTRANSFERASE"/>
    <property type="match status" value="1"/>
</dbReference>
<evidence type="ECO:0000259" key="1">
    <source>
        <dbReference type="Pfam" id="PF00814"/>
    </source>
</evidence>
<dbReference type="PANTHER" id="PTHR11735:SF11">
    <property type="entry name" value="TRNA THREONYLCARBAMOYLADENOSINE BIOSYNTHESIS PROTEIN TSAB"/>
    <property type="match status" value="1"/>
</dbReference>
<dbReference type="InterPro" id="IPR043129">
    <property type="entry name" value="ATPase_NBD"/>
</dbReference>
<dbReference type="Pfam" id="PF00814">
    <property type="entry name" value="TsaD"/>
    <property type="match status" value="1"/>
</dbReference>
<gene>
    <name evidence="2" type="ORF">DFR43_10381</name>
</gene>
<dbReference type="NCBIfam" id="TIGR03725">
    <property type="entry name" value="T6A_YeaZ"/>
    <property type="match status" value="1"/>
</dbReference>
<sequence length="276" mass="28528">MTASPSSSPAWPNKVLALDTSTDRLSIAVGAAGQAALLHHEAEGGAQASATLLPAILDMLDAAGWRLDELEAIAFGCGPGTFTGLRTACAVVQGLAVAGRPGGIPVIPVHGLLAVARAALDRWLAQHGDWPGGRLSAALDARMDEMYVADVAVTPATDMPDGWRLALVQDARLCTPPALATADGWPVSPATPPTLLAGNVSGYASRWPTAWQTVPLIPAWPDAQALLRLSAALWAAGAAVPAAAAQPLYVRDKVALTTEERERLRPPGHMPPAPKP</sequence>
<proteinExistence type="predicted"/>
<protein>
    <submittedName>
        <fullName evidence="2">tRNA threonylcarbamoyladenosine biosynthesis protein TsaB</fullName>
    </submittedName>
</protein>
<organism evidence="2 3">
    <name type="scientific">Tepidicella xavieri</name>
    <dbReference type="NCBI Taxonomy" id="360241"/>
    <lineage>
        <taxon>Bacteria</taxon>
        <taxon>Pseudomonadati</taxon>
        <taxon>Pseudomonadota</taxon>
        <taxon>Betaproteobacteria</taxon>
        <taxon>Burkholderiales</taxon>
        <taxon>Tepidicella</taxon>
    </lineage>
</organism>
<name>A0A4V3D6K0_9BURK</name>
<accession>A0A4V3D6K0</accession>
<dbReference type="InterPro" id="IPR000905">
    <property type="entry name" value="Gcp-like_dom"/>
</dbReference>
<dbReference type="Gene3D" id="3.30.420.40">
    <property type="match status" value="2"/>
</dbReference>
<dbReference type="Proteomes" id="UP000295510">
    <property type="component" value="Unassembled WGS sequence"/>
</dbReference>
<reference evidence="2 3" key="1">
    <citation type="submission" date="2019-03" db="EMBL/GenBank/DDBJ databases">
        <title>Genomic Encyclopedia of Type Strains, Phase IV (KMG-IV): sequencing the most valuable type-strain genomes for metagenomic binning, comparative biology and taxonomic classification.</title>
        <authorList>
            <person name="Goeker M."/>
        </authorList>
    </citation>
    <scope>NUCLEOTIDE SEQUENCE [LARGE SCALE GENOMIC DNA]</scope>
    <source>
        <strain evidence="2 3">DSM 19605</strain>
    </source>
</reference>
<dbReference type="AlphaFoldDB" id="A0A4V3D6K0"/>